<feature type="compositionally biased region" description="Polar residues" evidence="1">
    <location>
        <begin position="29"/>
        <end position="47"/>
    </location>
</feature>
<evidence type="ECO:0008006" key="5">
    <source>
        <dbReference type="Google" id="ProtNLM"/>
    </source>
</evidence>
<name>A0A818Z292_9BILA</name>
<dbReference type="EMBL" id="CAJOAY010000835">
    <property type="protein sequence ID" value="CAF3743839.1"/>
    <property type="molecule type" value="Genomic_DNA"/>
</dbReference>
<sequence length="117" mass="13709">MSKNTKRQRTLEDVFGSNSTKKRKKSNDDTSNVNKQNIVNTPTTSSTVKKISDNDLELLRQFDLDMKFGPCTGIPRIDRYERAIRHELDPPVRILELINNYPNDRQVTHCIWRDYTL</sequence>
<dbReference type="GO" id="GO:0006261">
    <property type="term" value="P:DNA-templated DNA replication"/>
    <property type="evidence" value="ECO:0007669"/>
    <property type="project" value="TreeGrafter"/>
</dbReference>
<organism evidence="3 4">
    <name type="scientific">Adineta steineri</name>
    <dbReference type="NCBI Taxonomy" id="433720"/>
    <lineage>
        <taxon>Eukaryota</taxon>
        <taxon>Metazoa</taxon>
        <taxon>Spiralia</taxon>
        <taxon>Gnathifera</taxon>
        <taxon>Rotifera</taxon>
        <taxon>Eurotatoria</taxon>
        <taxon>Bdelloidea</taxon>
        <taxon>Adinetida</taxon>
        <taxon>Adinetidae</taxon>
        <taxon>Adineta</taxon>
    </lineage>
</organism>
<dbReference type="Pfam" id="PF04081">
    <property type="entry name" value="DNA_pol_delta_4"/>
    <property type="match status" value="1"/>
</dbReference>
<feature type="region of interest" description="Disordered" evidence="1">
    <location>
        <begin position="1"/>
        <end position="47"/>
    </location>
</feature>
<evidence type="ECO:0000313" key="4">
    <source>
        <dbReference type="Proteomes" id="UP000663844"/>
    </source>
</evidence>
<gene>
    <name evidence="2" type="ORF">OKA104_LOCUS15272</name>
    <name evidence="3" type="ORF">OXD698_LOCUS16180</name>
</gene>
<comment type="caution">
    <text evidence="3">The sequence shown here is derived from an EMBL/GenBank/DDBJ whole genome shotgun (WGS) entry which is preliminary data.</text>
</comment>
<dbReference type="EMBL" id="CAJOAZ010001096">
    <property type="protein sequence ID" value="CAF3763832.1"/>
    <property type="molecule type" value="Genomic_DNA"/>
</dbReference>
<dbReference type="GO" id="GO:0000731">
    <property type="term" value="P:DNA synthesis involved in DNA repair"/>
    <property type="evidence" value="ECO:0007669"/>
    <property type="project" value="InterPro"/>
</dbReference>
<dbReference type="InterPro" id="IPR007218">
    <property type="entry name" value="DNA_pol_delta_4"/>
</dbReference>
<accession>A0A818Z292</accession>
<dbReference type="Proteomes" id="UP000663844">
    <property type="component" value="Unassembled WGS sequence"/>
</dbReference>
<evidence type="ECO:0000313" key="3">
    <source>
        <dbReference type="EMBL" id="CAF3763832.1"/>
    </source>
</evidence>
<dbReference type="AlphaFoldDB" id="A0A818Z292"/>
<evidence type="ECO:0000313" key="2">
    <source>
        <dbReference type="EMBL" id="CAF3743839.1"/>
    </source>
</evidence>
<evidence type="ECO:0000256" key="1">
    <source>
        <dbReference type="SAM" id="MobiDB-lite"/>
    </source>
</evidence>
<protein>
    <recommendedName>
        <fullName evidence="5">DNA polymerase delta subunit 4</fullName>
    </recommendedName>
</protein>
<reference evidence="3" key="1">
    <citation type="submission" date="2021-02" db="EMBL/GenBank/DDBJ databases">
        <authorList>
            <person name="Nowell W R."/>
        </authorList>
    </citation>
    <scope>NUCLEOTIDE SEQUENCE</scope>
</reference>
<dbReference type="GO" id="GO:0003887">
    <property type="term" value="F:DNA-directed DNA polymerase activity"/>
    <property type="evidence" value="ECO:0007669"/>
    <property type="project" value="TreeGrafter"/>
</dbReference>
<proteinExistence type="predicted"/>
<dbReference type="GO" id="GO:0043625">
    <property type="term" value="C:delta DNA polymerase complex"/>
    <property type="evidence" value="ECO:0007669"/>
    <property type="project" value="TreeGrafter"/>
</dbReference>
<dbReference type="PANTHER" id="PTHR14303">
    <property type="entry name" value="DNA POLYMERASE DELTA SUBUNIT 4"/>
    <property type="match status" value="1"/>
</dbReference>
<dbReference type="PANTHER" id="PTHR14303:SF0">
    <property type="entry name" value="DNA POLYMERASE DELTA SUBUNIT 4"/>
    <property type="match status" value="1"/>
</dbReference>
<dbReference type="Proteomes" id="UP000663881">
    <property type="component" value="Unassembled WGS sequence"/>
</dbReference>